<dbReference type="GO" id="GO:0009398">
    <property type="term" value="P:FMN biosynthetic process"/>
    <property type="evidence" value="ECO:0007669"/>
    <property type="project" value="UniProtKB-UniRule"/>
</dbReference>
<feature type="region of interest" description="Disordered" evidence="16">
    <location>
        <begin position="311"/>
        <end position="346"/>
    </location>
</feature>
<dbReference type="InterPro" id="IPR004821">
    <property type="entry name" value="Cyt_trans-like"/>
</dbReference>
<evidence type="ECO:0000313" key="18">
    <source>
        <dbReference type="EMBL" id="TDO10518.1"/>
    </source>
</evidence>
<dbReference type="NCBIfam" id="NF004159">
    <property type="entry name" value="PRK05627.1-2"/>
    <property type="match status" value="1"/>
</dbReference>
<dbReference type="NCBIfam" id="TIGR00125">
    <property type="entry name" value="cyt_tran_rel"/>
    <property type="match status" value="1"/>
</dbReference>
<evidence type="ECO:0000256" key="6">
    <source>
        <dbReference type="ARBA" id="ARBA00022679"/>
    </source>
</evidence>
<comment type="function">
    <text evidence="1">Catalyzes the phosphorylation of riboflavin to FMN followed by the adenylation of FMN to FAD.</text>
</comment>
<evidence type="ECO:0000256" key="13">
    <source>
        <dbReference type="ARBA" id="ARBA00047880"/>
    </source>
</evidence>
<dbReference type="EC" id="2.7.1.26" evidence="15"/>
<evidence type="ECO:0000256" key="14">
    <source>
        <dbReference type="ARBA" id="ARBA00049494"/>
    </source>
</evidence>
<dbReference type="GO" id="GO:0003919">
    <property type="term" value="F:FMN adenylyltransferase activity"/>
    <property type="evidence" value="ECO:0007669"/>
    <property type="project" value="UniProtKB-UniRule"/>
</dbReference>
<dbReference type="PIRSF" id="PIRSF004491">
    <property type="entry name" value="FAD_Synth"/>
    <property type="match status" value="1"/>
</dbReference>
<comment type="similarity">
    <text evidence="15">Belongs to the ribF family.</text>
</comment>
<evidence type="ECO:0000256" key="16">
    <source>
        <dbReference type="SAM" id="MobiDB-lite"/>
    </source>
</evidence>
<evidence type="ECO:0000256" key="1">
    <source>
        <dbReference type="ARBA" id="ARBA00002121"/>
    </source>
</evidence>
<dbReference type="InterPro" id="IPR015865">
    <property type="entry name" value="Riboflavin_kinase_bac/euk"/>
</dbReference>
<evidence type="ECO:0000256" key="2">
    <source>
        <dbReference type="ARBA" id="ARBA00004726"/>
    </source>
</evidence>
<keyword evidence="7 15" id="KW-0548">Nucleotidyltransferase</keyword>
<dbReference type="EMBL" id="SNWH01000005">
    <property type="protein sequence ID" value="TDO10518.1"/>
    <property type="molecule type" value="Genomic_DNA"/>
</dbReference>
<dbReference type="GO" id="GO:0005524">
    <property type="term" value="F:ATP binding"/>
    <property type="evidence" value="ECO:0007669"/>
    <property type="project" value="UniProtKB-UniRule"/>
</dbReference>
<keyword evidence="12" id="KW-0511">Multifunctional enzyme</keyword>
<dbReference type="UniPathway" id="UPA00276">
    <property type="reaction ID" value="UER00406"/>
</dbReference>
<evidence type="ECO:0000256" key="7">
    <source>
        <dbReference type="ARBA" id="ARBA00022695"/>
    </source>
</evidence>
<evidence type="ECO:0000256" key="5">
    <source>
        <dbReference type="ARBA" id="ARBA00022643"/>
    </source>
</evidence>
<keyword evidence="5 15" id="KW-0288">FMN</keyword>
<dbReference type="Pfam" id="PF01687">
    <property type="entry name" value="Flavokinase"/>
    <property type="match status" value="1"/>
</dbReference>
<dbReference type="GO" id="GO:0008531">
    <property type="term" value="F:riboflavin kinase activity"/>
    <property type="evidence" value="ECO:0007669"/>
    <property type="project" value="UniProtKB-UniRule"/>
</dbReference>
<evidence type="ECO:0000256" key="12">
    <source>
        <dbReference type="ARBA" id="ARBA00023268"/>
    </source>
</evidence>
<dbReference type="GO" id="GO:0009231">
    <property type="term" value="P:riboflavin biosynthetic process"/>
    <property type="evidence" value="ECO:0007669"/>
    <property type="project" value="InterPro"/>
</dbReference>
<dbReference type="SMART" id="SM00904">
    <property type="entry name" value="Flavokinase"/>
    <property type="match status" value="1"/>
</dbReference>
<dbReference type="InterPro" id="IPR023468">
    <property type="entry name" value="Riboflavin_kinase"/>
</dbReference>
<dbReference type="SUPFAM" id="SSF82114">
    <property type="entry name" value="Riboflavin kinase-like"/>
    <property type="match status" value="1"/>
</dbReference>
<dbReference type="NCBIfam" id="NF004163">
    <property type="entry name" value="PRK05627.1-6"/>
    <property type="match status" value="1"/>
</dbReference>
<keyword evidence="19" id="KW-1185">Reference proteome</keyword>
<sequence>MRVIRGLHNLRDADRGCVATIGNFDGVHRGHRAILEQCREQAARLGLPVTVVVFEPQPREFFAGEQAPPRLTRLRDKVALLSECGVDRILCLPFNDALRRLTALEFIERVLVAGLGVRHLVVGDDFRFGCDRRGDFHLLTEVGESRGFGVEHTRTFTVDGERVSSTRVRTLLTSGNFAAAARLLGRPYRVGGRVVPDRQLGRTIGVPTANLPQPARSLALQGVYAVLTELPNGRCLPGVANIGWRPTVGSERPVLEVHLFDFDGDLYGQRLTVFPCAKLRGEVKFAHFDELKAQIRADQARARAYFLEHPAGDGSDDSLPLASAPLAREAVTSDSSAGKPADHDDG</sequence>
<dbReference type="OrthoDB" id="9803667at2"/>
<dbReference type="Proteomes" id="UP000295150">
    <property type="component" value="Unassembled WGS sequence"/>
</dbReference>
<gene>
    <name evidence="18" type="ORF">DFO68_10543</name>
</gene>
<protein>
    <recommendedName>
        <fullName evidence="15">Riboflavin biosynthesis protein</fullName>
    </recommendedName>
    <domain>
        <recommendedName>
            <fullName evidence="15">Riboflavin kinase</fullName>
            <ecNumber evidence="15">2.7.1.26</ecNumber>
        </recommendedName>
        <alternativeName>
            <fullName evidence="15">Flavokinase</fullName>
        </alternativeName>
    </domain>
    <domain>
        <recommendedName>
            <fullName evidence="15">FMN adenylyltransferase</fullName>
            <ecNumber evidence="15">2.7.7.2</ecNumber>
        </recommendedName>
        <alternativeName>
            <fullName evidence="15">FAD pyrophosphorylase</fullName>
        </alternativeName>
        <alternativeName>
            <fullName evidence="15">FAD synthase</fullName>
        </alternativeName>
    </domain>
</protein>
<dbReference type="Gene3D" id="2.40.30.30">
    <property type="entry name" value="Riboflavin kinase-like"/>
    <property type="match status" value="1"/>
</dbReference>
<comment type="caution">
    <text evidence="18">The sequence shown here is derived from an EMBL/GenBank/DDBJ whole genome shotgun (WGS) entry which is preliminary data.</text>
</comment>
<dbReference type="CDD" id="cd02064">
    <property type="entry name" value="FAD_synthetase_N"/>
    <property type="match status" value="1"/>
</dbReference>
<dbReference type="GO" id="GO:0006747">
    <property type="term" value="P:FAD biosynthetic process"/>
    <property type="evidence" value="ECO:0007669"/>
    <property type="project" value="UniProtKB-UniRule"/>
</dbReference>
<keyword evidence="8 15" id="KW-0547">Nucleotide-binding</keyword>
<evidence type="ECO:0000256" key="15">
    <source>
        <dbReference type="PIRNR" id="PIRNR004491"/>
    </source>
</evidence>
<dbReference type="RefSeq" id="WP_133482678.1">
    <property type="nucleotide sequence ID" value="NZ_SNWH01000005.1"/>
</dbReference>
<evidence type="ECO:0000256" key="10">
    <source>
        <dbReference type="ARBA" id="ARBA00022827"/>
    </source>
</evidence>
<evidence type="ECO:0000256" key="8">
    <source>
        <dbReference type="ARBA" id="ARBA00022741"/>
    </source>
</evidence>
<comment type="catalytic activity">
    <reaction evidence="14 15">
        <text>FMN + ATP + H(+) = FAD + diphosphate</text>
        <dbReference type="Rhea" id="RHEA:17237"/>
        <dbReference type="ChEBI" id="CHEBI:15378"/>
        <dbReference type="ChEBI" id="CHEBI:30616"/>
        <dbReference type="ChEBI" id="CHEBI:33019"/>
        <dbReference type="ChEBI" id="CHEBI:57692"/>
        <dbReference type="ChEBI" id="CHEBI:58210"/>
        <dbReference type="EC" id="2.7.7.2"/>
    </reaction>
</comment>
<keyword evidence="4 15" id="KW-0285">Flavoprotein</keyword>
<dbReference type="NCBIfam" id="TIGR00083">
    <property type="entry name" value="ribF"/>
    <property type="match status" value="1"/>
</dbReference>
<dbReference type="Pfam" id="PF06574">
    <property type="entry name" value="FAD_syn"/>
    <property type="match status" value="1"/>
</dbReference>
<evidence type="ECO:0000313" key="19">
    <source>
        <dbReference type="Proteomes" id="UP000295150"/>
    </source>
</evidence>
<dbReference type="InterPro" id="IPR023465">
    <property type="entry name" value="Riboflavin_kinase_dom_sf"/>
</dbReference>
<name>A0A4R6HQ83_9GAMM</name>
<dbReference type="NCBIfam" id="NF004160">
    <property type="entry name" value="PRK05627.1-3"/>
    <property type="match status" value="1"/>
</dbReference>
<comment type="pathway">
    <text evidence="2 15">Cofactor biosynthesis; FAD biosynthesis; FAD from FMN: step 1/1.</text>
</comment>
<keyword evidence="9 15" id="KW-0418">Kinase</keyword>
<dbReference type="InterPro" id="IPR014729">
    <property type="entry name" value="Rossmann-like_a/b/a_fold"/>
</dbReference>
<keyword evidence="6 15" id="KW-0808">Transferase</keyword>
<accession>A0A4R6HQ83</accession>
<dbReference type="UniPathway" id="UPA00277">
    <property type="reaction ID" value="UER00407"/>
</dbReference>
<comment type="pathway">
    <text evidence="3 15">Cofactor biosynthesis; FMN biosynthesis; FMN from riboflavin (ATP route): step 1/1.</text>
</comment>
<reference evidence="18 19" key="1">
    <citation type="submission" date="2019-03" db="EMBL/GenBank/DDBJ databases">
        <title>Freshwater and sediment microbial communities from various areas in North America, analyzing microbe dynamics in response to fracking.</title>
        <authorList>
            <person name="Lamendella R."/>
        </authorList>
    </citation>
    <scope>NUCLEOTIDE SEQUENCE [LARGE SCALE GENOMIC DNA]</scope>
    <source>
        <strain evidence="18 19">1_TX</strain>
    </source>
</reference>
<feature type="domain" description="Riboflavin kinase" evidence="17">
    <location>
        <begin position="183"/>
        <end position="307"/>
    </location>
</feature>
<dbReference type="PANTHER" id="PTHR22749:SF6">
    <property type="entry name" value="RIBOFLAVIN KINASE"/>
    <property type="match status" value="1"/>
</dbReference>
<evidence type="ECO:0000256" key="3">
    <source>
        <dbReference type="ARBA" id="ARBA00005201"/>
    </source>
</evidence>
<evidence type="ECO:0000256" key="11">
    <source>
        <dbReference type="ARBA" id="ARBA00022840"/>
    </source>
</evidence>
<dbReference type="InterPro" id="IPR015864">
    <property type="entry name" value="FAD_synthase"/>
</dbReference>
<dbReference type="PANTHER" id="PTHR22749">
    <property type="entry name" value="RIBOFLAVIN KINASE/FMN ADENYLYLTRANSFERASE"/>
    <property type="match status" value="1"/>
</dbReference>
<comment type="catalytic activity">
    <reaction evidence="13 15">
        <text>riboflavin + ATP = FMN + ADP + H(+)</text>
        <dbReference type="Rhea" id="RHEA:14357"/>
        <dbReference type="ChEBI" id="CHEBI:15378"/>
        <dbReference type="ChEBI" id="CHEBI:30616"/>
        <dbReference type="ChEBI" id="CHEBI:57986"/>
        <dbReference type="ChEBI" id="CHEBI:58210"/>
        <dbReference type="ChEBI" id="CHEBI:456216"/>
        <dbReference type="EC" id="2.7.1.26"/>
    </reaction>
</comment>
<dbReference type="InterPro" id="IPR002606">
    <property type="entry name" value="Riboflavin_kinase_bac"/>
</dbReference>
<keyword evidence="10 15" id="KW-0274">FAD</keyword>
<proteinExistence type="inferred from homology"/>
<keyword evidence="11 15" id="KW-0067">ATP-binding</keyword>
<evidence type="ECO:0000256" key="4">
    <source>
        <dbReference type="ARBA" id="ARBA00022630"/>
    </source>
</evidence>
<dbReference type="Gene3D" id="3.40.50.620">
    <property type="entry name" value="HUPs"/>
    <property type="match status" value="1"/>
</dbReference>
<evidence type="ECO:0000259" key="17">
    <source>
        <dbReference type="SMART" id="SM00904"/>
    </source>
</evidence>
<evidence type="ECO:0000256" key="9">
    <source>
        <dbReference type="ARBA" id="ARBA00022777"/>
    </source>
</evidence>
<dbReference type="FunFam" id="3.40.50.620:FF:000021">
    <property type="entry name" value="Riboflavin biosynthesis protein"/>
    <property type="match status" value="1"/>
</dbReference>
<dbReference type="EC" id="2.7.7.2" evidence="15"/>
<dbReference type="AlphaFoldDB" id="A0A4R6HQ83"/>
<dbReference type="SUPFAM" id="SSF52374">
    <property type="entry name" value="Nucleotidylyl transferase"/>
    <property type="match status" value="1"/>
</dbReference>
<organism evidence="18 19">
    <name type="scientific">Halomonas ventosae</name>
    <dbReference type="NCBI Taxonomy" id="229007"/>
    <lineage>
        <taxon>Bacteria</taxon>
        <taxon>Pseudomonadati</taxon>
        <taxon>Pseudomonadota</taxon>
        <taxon>Gammaproteobacteria</taxon>
        <taxon>Oceanospirillales</taxon>
        <taxon>Halomonadaceae</taxon>
        <taxon>Halomonas</taxon>
    </lineage>
</organism>